<dbReference type="OrthoDB" id="7061905at2"/>
<evidence type="ECO:0000313" key="3">
    <source>
        <dbReference type="Proteomes" id="UP000252479"/>
    </source>
</evidence>
<sequence>MQTTHLFQPQPHIPLWLKYTVWAAILIISFIIENLTNLKVASLFFVSILLILFALGQYVYGQNLGFTFTETHFQQHLFKGGWVLHWTNMKRIDECKYDFQGWCTPIPWIGIEIKDYQSCIERMSPKIITQILLHQRSLLLLGLKQHGRQREFEDHVMKDPPYLLPSGKRLLGLQAMLAHRMAIQKELWGFDLFIAEGDLIKPKEEFIGMARRYLAASHSNQKITTKG</sequence>
<proteinExistence type="predicted"/>
<name>A0A368LNE5_9VIBR</name>
<feature type="transmembrane region" description="Helical" evidence="1">
    <location>
        <begin position="40"/>
        <end position="60"/>
    </location>
</feature>
<dbReference type="RefSeq" id="WP_086958282.1">
    <property type="nucleotide sequence ID" value="NZ_AP018680.1"/>
</dbReference>
<dbReference type="Proteomes" id="UP000252479">
    <property type="component" value="Unassembled WGS sequence"/>
</dbReference>
<comment type="caution">
    <text evidence="2">The sequence shown here is derived from an EMBL/GenBank/DDBJ whole genome shotgun (WGS) entry which is preliminary data.</text>
</comment>
<organism evidence="2 3">
    <name type="scientific">Vibrio casei</name>
    <dbReference type="NCBI Taxonomy" id="673372"/>
    <lineage>
        <taxon>Bacteria</taxon>
        <taxon>Pseudomonadati</taxon>
        <taxon>Pseudomonadota</taxon>
        <taxon>Gammaproteobacteria</taxon>
        <taxon>Vibrionales</taxon>
        <taxon>Vibrionaceae</taxon>
        <taxon>Vibrio</taxon>
    </lineage>
</organism>
<dbReference type="GeneID" id="303188585"/>
<dbReference type="Pfam" id="PF11201">
    <property type="entry name" value="DUF2982"/>
    <property type="match status" value="1"/>
</dbReference>
<keyword evidence="3" id="KW-1185">Reference proteome</keyword>
<feature type="transmembrane region" description="Helical" evidence="1">
    <location>
        <begin position="15"/>
        <end position="33"/>
    </location>
</feature>
<dbReference type="AlphaFoldDB" id="A0A368LNE5"/>
<gene>
    <name evidence="2" type="ORF">CIK83_06610</name>
</gene>
<dbReference type="InterPro" id="IPR021367">
    <property type="entry name" value="DUF2982"/>
</dbReference>
<reference evidence="2 3" key="1">
    <citation type="journal article" date="2017" name="Elife">
        <title>Extensive horizontal gene transfer in cheese-associated bacteria.</title>
        <authorList>
            <person name="Bonham K.S."/>
            <person name="Wolfe B.E."/>
            <person name="Dutton R.J."/>
        </authorList>
    </citation>
    <scope>NUCLEOTIDE SEQUENCE [LARGE SCALE GENOMIC DNA]</scope>
    <source>
        <strain evidence="2 3">JB196</strain>
    </source>
</reference>
<protein>
    <submittedName>
        <fullName evidence="2">DUF2982 domain-containing protein</fullName>
    </submittedName>
</protein>
<keyword evidence="1" id="KW-1133">Transmembrane helix</keyword>
<accession>A0A368LNE5</accession>
<dbReference type="EMBL" id="QPGL01000001">
    <property type="protein sequence ID" value="RCS73316.1"/>
    <property type="molecule type" value="Genomic_DNA"/>
</dbReference>
<evidence type="ECO:0000256" key="1">
    <source>
        <dbReference type="SAM" id="Phobius"/>
    </source>
</evidence>
<keyword evidence="1" id="KW-0472">Membrane</keyword>
<keyword evidence="1" id="KW-0812">Transmembrane</keyword>
<evidence type="ECO:0000313" key="2">
    <source>
        <dbReference type="EMBL" id="RCS73316.1"/>
    </source>
</evidence>